<evidence type="ECO:0000313" key="1">
    <source>
        <dbReference type="EMBL" id="RIT32126.1"/>
    </source>
</evidence>
<dbReference type="AlphaFoldDB" id="A0ABD7HHY0"/>
<protein>
    <submittedName>
        <fullName evidence="1">Uncharacterized protein</fullName>
    </submittedName>
</protein>
<dbReference type="RefSeq" id="WP_100481948.1">
    <property type="nucleotide sequence ID" value="NZ_JAMLCI010000005.1"/>
</dbReference>
<comment type="caution">
    <text evidence="1">The sequence shown here is derived from an EMBL/GenBank/DDBJ whole genome shotgun (WGS) entry which is preliminary data.</text>
</comment>
<dbReference type="EMBL" id="QXBN01000026">
    <property type="protein sequence ID" value="RIT32126.1"/>
    <property type="molecule type" value="Genomic_DNA"/>
</dbReference>
<name>A0ABD7HHY0_9MYCO</name>
<accession>A0ABD7HHY0</accession>
<proteinExistence type="predicted"/>
<sequence length="116" mass="12492">MTEWVTVTPLGGKDPITGDQLRDGAPLRLLAYEVAPGNTLLRFGIGGDLDSVEFTTYLPLRHRGAGGVWTATAAVLAKPFRIEVRDRKCLGRMQEWNSRGRGGIAVLCHSATGKGT</sequence>
<dbReference type="Proteomes" id="UP000284557">
    <property type="component" value="Unassembled WGS sequence"/>
</dbReference>
<reference evidence="1 2" key="1">
    <citation type="submission" date="2018-08" db="EMBL/GenBank/DDBJ databases">
        <title>Linezolid Resistance in Mycobacterium abscessus: MIC Distribution and Comprehensive Investigation of Resistance Mechanisms.</title>
        <authorList>
            <person name="Ye M."/>
            <person name="Xu L."/>
            <person name="Zou Y."/>
            <person name="Li B."/>
            <person name="Guo Q."/>
            <person name="Zhang Y."/>
            <person name="Zhan M."/>
            <person name="Xu B."/>
            <person name="Yu F."/>
            <person name="Zhang Z."/>
            <person name="Chu H."/>
        </authorList>
    </citation>
    <scope>NUCLEOTIDE SEQUENCE [LARGE SCALE GENOMIC DNA]</scope>
    <source>
        <strain evidence="1 2">G143</strain>
    </source>
</reference>
<organism evidence="1 2">
    <name type="scientific">Mycobacteroides abscessus</name>
    <dbReference type="NCBI Taxonomy" id="36809"/>
    <lineage>
        <taxon>Bacteria</taxon>
        <taxon>Bacillati</taxon>
        <taxon>Actinomycetota</taxon>
        <taxon>Actinomycetes</taxon>
        <taxon>Mycobacteriales</taxon>
        <taxon>Mycobacteriaceae</taxon>
        <taxon>Mycobacteroides</taxon>
    </lineage>
</organism>
<gene>
    <name evidence="1" type="ORF">D2E76_24100</name>
</gene>
<evidence type="ECO:0000313" key="2">
    <source>
        <dbReference type="Proteomes" id="UP000284557"/>
    </source>
</evidence>